<dbReference type="AlphaFoldDB" id="A0A7S0CK41"/>
<protein>
    <submittedName>
        <fullName evidence="1">Uncharacterized protein</fullName>
    </submittedName>
</protein>
<organism evidence="1">
    <name type="scientific">Proboscia inermis</name>
    <dbReference type="NCBI Taxonomy" id="420281"/>
    <lineage>
        <taxon>Eukaryota</taxon>
        <taxon>Sar</taxon>
        <taxon>Stramenopiles</taxon>
        <taxon>Ochrophyta</taxon>
        <taxon>Bacillariophyta</taxon>
        <taxon>Coscinodiscophyceae</taxon>
        <taxon>Rhizosoleniophycidae</taxon>
        <taxon>Rhizosoleniales</taxon>
        <taxon>Rhizosoleniaceae</taxon>
        <taxon>Proboscia</taxon>
    </lineage>
</organism>
<evidence type="ECO:0000313" key="1">
    <source>
        <dbReference type="EMBL" id="CAD8426226.1"/>
    </source>
</evidence>
<proteinExistence type="predicted"/>
<dbReference type="Gene3D" id="3.60.21.70">
    <property type="entry name" value="PhoD-like phosphatase"/>
    <property type="match status" value="1"/>
</dbReference>
<dbReference type="PANTHER" id="PTHR33987">
    <property type="entry name" value="CALCINEURIN-LIKE METALLO-PHOSPHOESTERASE SUPERFAMILY PROTEIN"/>
    <property type="match status" value="1"/>
</dbReference>
<name>A0A7S0CK41_9STRA</name>
<gene>
    <name evidence="1" type="ORF">PINE0816_LOCUS22388</name>
</gene>
<sequence>MNFPFDIPVSHTFSSFSIFCCRGERLQVILLDTRYARSKFNPTDKPGAQGKEQYIPFDEKDEKGKTMLGGSQWEWLKYQLDRPADVRLIVSSIQVLADGTGLECWRMIEDQRQKLYDWIAHPTGGGQTILLSGNRDMGGLYHHKELDLYEITSGSLSEEITATKKGCVYLNDCDEKDDMRLDDFVRVANFATVDVDWEMRSVTLGLNRAENSSRTDNDAGELLQFVEVDIPNGDWF</sequence>
<accession>A0A7S0CK41</accession>
<reference evidence="1" key="1">
    <citation type="submission" date="2021-01" db="EMBL/GenBank/DDBJ databases">
        <authorList>
            <person name="Corre E."/>
            <person name="Pelletier E."/>
            <person name="Niang G."/>
            <person name="Scheremetjew M."/>
            <person name="Finn R."/>
            <person name="Kale V."/>
            <person name="Holt S."/>
            <person name="Cochrane G."/>
            <person name="Meng A."/>
            <person name="Brown T."/>
            <person name="Cohen L."/>
        </authorList>
    </citation>
    <scope>NUCLEOTIDE SEQUENCE</scope>
    <source>
        <strain evidence="1">CCAP1064/1</strain>
    </source>
</reference>
<dbReference type="EMBL" id="HBEL01048403">
    <property type="protein sequence ID" value="CAD8426226.1"/>
    <property type="molecule type" value="Transcribed_RNA"/>
</dbReference>
<dbReference type="PANTHER" id="PTHR33987:SF1">
    <property type="entry name" value="CALCINEURIN-LIKE METALLO-PHOSPHOESTERASE SUPERFAMILY PROTEIN"/>
    <property type="match status" value="1"/>
</dbReference>
<dbReference type="InterPro" id="IPR038607">
    <property type="entry name" value="PhoD-like_sf"/>
</dbReference>